<evidence type="ECO:0000256" key="5">
    <source>
        <dbReference type="SAM" id="Phobius"/>
    </source>
</evidence>
<protein>
    <recommendedName>
        <fullName evidence="8">DUF4870 domain-containing protein</fullName>
    </recommendedName>
</protein>
<keyword evidence="4 5" id="KW-0472">Membrane</keyword>
<evidence type="ECO:0000256" key="1">
    <source>
        <dbReference type="ARBA" id="ARBA00004141"/>
    </source>
</evidence>
<evidence type="ECO:0000256" key="2">
    <source>
        <dbReference type="ARBA" id="ARBA00022692"/>
    </source>
</evidence>
<evidence type="ECO:0000313" key="6">
    <source>
        <dbReference type="EMBL" id="EMA43730.1"/>
    </source>
</evidence>
<dbReference type="EMBL" id="AOMD01000028">
    <property type="protein sequence ID" value="EMA43730.1"/>
    <property type="molecule type" value="Genomic_DNA"/>
</dbReference>
<dbReference type="Pfam" id="PF09685">
    <property type="entry name" value="MamF_MmsF"/>
    <property type="match status" value="1"/>
</dbReference>
<keyword evidence="3 5" id="KW-1133">Transmembrane helix</keyword>
<reference evidence="6 7" key="1">
    <citation type="journal article" date="2014" name="PLoS Genet.">
        <title>Phylogenetically driven sequencing of extremely halophilic archaea reveals strategies for static and dynamic osmo-response.</title>
        <authorList>
            <person name="Becker E.A."/>
            <person name="Seitzer P.M."/>
            <person name="Tritt A."/>
            <person name="Larsen D."/>
            <person name="Krusor M."/>
            <person name="Yao A.I."/>
            <person name="Wu D."/>
            <person name="Madern D."/>
            <person name="Eisen J.A."/>
            <person name="Darling A.E."/>
            <person name="Facciotti M.T."/>
        </authorList>
    </citation>
    <scope>NUCLEOTIDE SEQUENCE [LARGE SCALE GENOMIC DNA]</scope>
    <source>
        <strain evidence="6 7">DSM 5350</strain>
    </source>
</reference>
<comment type="caution">
    <text evidence="6">The sequence shown here is derived from an EMBL/GenBank/DDBJ whole genome shotgun (WGS) entry which is preliminary data.</text>
</comment>
<dbReference type="STRING" id="1227455.C449_12962"/>
<evidence type="ECO:0000313" key="7">
    <source>
        <dbReference type="Proteomes" id="UP000011669"/>
    </source>
</evidence>
<gene>
    <name evidence="6" type="ORF">C449_12962</name>
</gene>
<keyword evidence="7" id="KW-1185">Reference proteome</keyword>
<accession>M0MH19</accession>
<dbReference type="OrthoDB" id="187449at2157"/>
<proteinExistence type="predicted"/>
<dbReference type="InParanoid" id="M0MH19"/>
<feature type="transmembrane region" description="Helical" evidence="5">
    <location>
        <begin position="64"/>
        <end position="86"/>
    </location>
</feature>
<feature type="transmembrane region" description="Helical" evidence="5">
    <location>
        <begin position="36"/>
        <end position="58"/>
    </location>
</feature>
<name>M0MH19_9EURY</name>
<evidence type="ECO:0000256" key="3">
    <source>
        <dbReference type="ARBA" id="ARBA00022989"/>
    </source>
</evidence>
<evidence type="ECO:0000256" key="4">
    <source>
        <dbReference type="ARBA" id="ARBA00023136"/>
    </source>
</evidence>
<sequence>MGVIVHLLGLVFGVFAAIPMYILSTADFSKANARCALNWQLFFLGVLFMLLVVFFVVGSDLVSVIAGFMIFGLVVADLLFSLYATYKATTGDVWSYPFAPEII</sequence>
<keyword evidence="2 5" id="KW-0812">Transmembrane</keyword>
<feature type="transmembrane region" description="Helical" evidence="5">
    <location>
        <begin position="6"/>
        <end position="24"/>
    </location>
</feature>
<comment type="subcellular location">
    <subcellularLocation>
        <location evidence="1">Membrane</location>
        <topology evidence="1">Multi-pass membrane protein</topology>
    </subcellularLocation>
</comment>
<organism evidence="6 7">
    <name type="scientific">Halococcus saccharolyticus DSM 5350</name>
    <dbReference type="NCBI Taxonomy" id="1227455"/>
    <lineage>
        <taxon>Archaea</taxon>
        <taxon>Methanobacteriati</taxon>
        <taxon>Methanobacteriota</taxon>
        <taxon>Stenosarchaea group</taxon>
        <taxon>Halobacteria</taxon>
        <taxon>Halobacteriales</taxon>
        <taxon>Halococcaceae</taxon>
        <taxon>Halococcus</taxon>
    </lineage>
</organism>
<evidence type="ECO:0008006" key="8">
    <source>
        <dbReference type="Google" id="ProtNLM"/>
    </source>
</evidence>
<dbReference type="InterPro" id="IPR019109">
    <property type="entry name" value="MamF_MmsF"/>
</dbReference>
<dbReference type="AlphaFoldDB" id="M0MH19"/>
<dbReference type="Proteomes" id="UP000011669">
    <property type="component" value="Unassembled WGS sequence"/>
</dbReference>